<dbReference type="Proteomes" id="UP000572212">
    <property type="component" value="Unassembled WGS sequence"/>
</dbReference>
<dbReference type="PROSITE" id="PS50977">
    <property type="entry name" value="HTH_TETR_2"/>
    <property type="match status" value="1"/>
</dbReference>
<keyword evidence="6" id="KW-1185">Reference proteome</keyword>
<evidence type="ECO:0000256" key="1">
    <source>
        <dbReference type="ARBA" id="ARBA00022491"/>
    </source>
</evidence>
<feature type="DNA-binding region" description="H-T-H motif" evidence="3">
    <location>
        <begin position="29"/>
        <end position="48"/>
    </location>
</feature>
<evidence type="ECO:0000259" key="4">
    <source>
        <dbReference type="PROSITE" id="PS50977"/>
    </source>
</evidence>
<evidence type="ECO:0000313" key="6">
    <source>
        <dbReference type="Proteomes" id="UP000572212"/>
    </source>
</evidence>
<dbReference type="AlphaFoldDB" id="A0A841RJ95"/>
<protein>
    <submittedName>
        <fullName evidence="5">AcrR family transcriptional regulator</fullName>
    </submittedName>
</protein>
<evidence type="ECO:0000256" key="3">
    <source>
        <dbReference type="PROSITE-ProRule" id="PRU00335"/>
    </source>
</evidence>
<name>A0A841RJ95_9BACI</name>
<keyword evidence="1" id="KW-0678">Repressor</keyword>
<keyword evidence="2 3" id="KW-0238">DNA-binding</keyword>
<dbReference type="InterPro" id="IPR050624">
    <property type="entry name" value="HTH-type_Tx_Regulator"/>
</dbReference>
<evidence type="ECO:0000256" key="2">
    <source>
        <dbReference type="ARBA" id="ARBA00023125"/>
    </source>
</evidence>
<gene>
    <name evidence="5" type="ORF">GGQ92_001355</name>
</gene>
<accession>A0A841RJ95</accession>
<reference evidence="5 6" key="1">
    <citation type="submission" date="2020-08" db="EMBL/GenBank/DDBJ databases">
        <title>Genomic Encyclopedia of Type Strains, Phase IV (KMG-IV): sequencing the most valuable type-strain genomes for metagenomic binning, comparative biology and taxonomic classification.</title>
        <authorList>
            <person name="Goeker M."/>
        </authorList>
    </citation>
    <scope>NUCLEOTIDE SEQUENCE [LARGE SCALE GENOMIC DNA]</scope>
    <source>
        <strain evidence="5 6">DSM 11805</strain>
    </source>
</reference>
<dbReference type="GO" id="GO:0003677">
    <property type="term" value="F:DNA binding"/>
    <property type="evidence" value="ECO:0007669"/>
    <property type="project" value="UniProtKB-UniRule"/>
</dbReference>
<dbReference type="Gene3D" id="1.10.357.10">
    <property type="entry name" value="Tetracycline Repressor, domain 2"/>
    <property type="match status" value="1"/>
</dbReference>
<feature type="domain" description="HTH tetR-type" evidence="4">
    <location>
        <begin position="6"/>
        <end position="66"/>
    </location>
</feature>
<evidence type="ECO:0000313" key="5">
    <source>
        <dbReference type="EMBL" id="MBB6512569.1"/>
    </source>
</evidence>
<proteinExistence type="predicted"/>
<dbReference type="RefSeq" id="WP_184246041.1">
    <property type="nucleotide sequence ID" value="NZ_BAAACU010000028.1"/>
</dbReference>
<dbReference type="PANTHER" id="PTHR43479:SF11">
    <property type="entry name" value="ACREF_ENVCD OPERON REPRESSOR-RELATED"/>
    <property type="match status" value="1"/>
</dbReference>
<organism evidence="5 6">
    <name type="scientific">Gracilibacillus halotolerans</name>
    <dbReference type="NCBI Taxonomy" id="74386"/>
    <lineage>
        <taxon>Bacteria</taxon>
        <taxon>Bacillati</taxon>
        <taxon>Bacillota</taxon>
        <taxon>Bacilli</taxon>
        <taxon>Bacillales</taxon>
        <taxon>Bacillaceae</taxon>
        <taxon>Gracilibacillus</taxon>
    </lineage>
</organism>
<dbReference type="InterPro" id="IPR001647">
    <property type="entry name" value="HTH_TetR"/>
</dbReference>
<dbReference type="PRINTS" id="PR00455">
    <property type="entry name" value="HTHTETR"/>
</dbReference>
<dbReference type="PANTHER" id="PTHR43479">
    <property type="entry name" value="ACREF/ENVCD OPERON REPRESSOR-RELATED"/>
    <property type="match status" value="1"/>
</dbReference>
<comment type="caution">
    <text evidence="5">The sequence shown here is derived from an EMBL/GenBank/DDBJ whole genome shotgun (WGS) entry which is preliminary data.</text>
</comment>
<dbReference type="EMBL" id="JACHON010000004">
    <property type="protein sequence ID" value="MBB6512569.1"/>
    <property type="molecule type" value="Genomic_DNA"/>
</dbReference>
<dbReference type="Pfam" id="PF00440">
    <property type="entry name" value="TetR_N"/>
    <property type="match status" value="1"/>
</dbReference>
<dbReference type="SUPFAM" id="SSF46689">
    <property type="entry name" value="Homeodomain-like"/>
    <property type="match status" value="1"/>
</dbReference>
<sequence>MARERKFTKEDLYQETKELLLEVGYEGFNFSILADNLKVSRGAIYKYFKNKDHLITNYMVYEMEKFIEHLTYIGTLDDFDSQFESLLQSILADKDNQRIREMAIKLPEINSKYTEENRKRISSLHLEMYHSLQEFVTKGKKQKKFPAHLPDSLILGFIFNTIDLPNHEQLPTEEWIGHIRFMLSHGIVIDN</sequence>
<dbReference type="InterPro" id="IPR009057">
    <property type="entry name" value="Homeodomain-like_sf"/>
</dbReference>